<evidence type="ECO:0000259" key="1">
    <source>
        <dbReference type="Pfam" id="PF13358"/>
    </source>
</evidence>
<dbReference type="AlphaFoldDB" id="A0AAV7Z5P9"/>
<dbReference type="EMBL" id="JANTQA010000036">
    <property type="protein sequence ID" value="KAJ3436369.1"/>
    <property type="molecule type" value="Genomic_DNA"/>
</dbReference>
<accession>A0AAV7Z5P9</accession>
<name>A0AAV7Z5P9_9EUKA</name>
<dbReference type="GO" id="GO:0003676">
    <property type="term" value="F:nucleic acid binding"/>
    <property type="evidence" value="ECO:0007669"/>
    <property type="project" value="InterPro"/>
</dbReference>
<sequence length="137" mass="16098">MDETGFKRNRRDDGWSLVGKRPTKSDKNRINLKWNVFCLINSSGIEEINLIDHTAKGVDHAEFMLRKVLPLIQKNNEKSVIVMDNHSIDKRCETWITDYFSEFQSHIIYMPVYCPDLNPIEMVYGTLKQVLKNHRDT</sequence>
<dbReference type="InterPro" id="IPR036397">
    <property type="entry name" value="RNaseH_sf"/>
</dbReference>
<dbReference type="Pfam" id="PF13358">
    <property type="entry name" value="DDE_3"/>
    <property type="match status" value="1"/>
</dbReference>
<reference evidence="2" key="1">
    <citation type="submission" date="2022-08" db="EMBL/GenBank/DDBJ databases">
        <title>Novel sulphate-reducing endosymbionts in the free-living metamonad Anaeramoeba.</title>
        <authorList>
            <person name="Jerlstrom-Hultqvist J."/>
            <person name="Cepicka I."/>
            <person name="Gallot-Lavallee L."/>
            <person name="Salas-Leiva D."/>
            <person name="Curtis B.A."/>
            <person name="Zahonova K."/>
            <person name="Pipaliya S."/>
            <person name="Dacks J."/>
            <person name="Roger A.J."/>
        </authorList>
    </citation>
    <scope>NUCLEOTIDE SEQUENCE</scope>
    <source>
        <strain evidence="2">Busselton2</strain>
    </source>
</reference>
<comment type="caution">
    <text evidence="2">The sequence shown here is derived from an EMBL/GenBank/DDBJ whole genome shotgun (WGS) entry which is preliminary data.</text>
</comment>
<dbReference type="Proteomes" id="UP001146793">
    <property type="component" value="Unassembled WGS sequence"/>
</dbReference>
<dbReference type="InterPro" id="IPR038717">
    <property type="entry name" value="Tc1-like_DDE_dom"/>
</dbReference>
<organism evidence="2 3">
    <name type="scientific">Anaeramoeba flamelloides</name>
    <dbReference type="NCBI Taxonomy" id="1746091"/>
    <lineage>
        <taxon>Eukaryota</taxon>
        <taxon>Metamonada</taxon>
        <taxon>Anaeramoebidae</taxon>
        <taxon>Anaeramoeba</taxon>
    </lineage>
</organism>
<dbReference type="PANTHER" id="PTHR46564:SF1">
    <property type="entry name" value="TRANSPOSASE"/>
    <property type="match status" value="1"/>
</dbReference>
<proteinExistence type="predicted"/>
<gene>
    <name evidence="2" type="ORF">M0812_18426</name>
</gene>
<feature type="domain" description="Tc1-like transposase DDE" evidence="1">
    <location>
        <begin position="1"/>
        <end position="135"/>
    </location>
</feature>
<evidence type="ECO:0000313" key="3">
    <source>
        <dbReference type="Proteomes" id="UP001146793"/>
    </source>
</evidence>
<protein>
    <submittedName>
        <fullName evidence="2">Integrase protein-related</fullName>
    </submittedName>
</protein>
<evidence type="ECO:0000313" key="2">
    <source>
        <dbReference type="EMBL" id="KAJ3436369.1"/>
    </source>
</evidence>
<dbReference type="Gene3D" id="3.30.420.10">
    <property type="entry name" value="Ribonuclease H-like superfamily/Ribonuclease H"/>
    <property type="match status" value="1"/>
</dbReference>
<dbReference type="PANTHER" id="PTHR46564">
    <property type="entry name" value="TRANSPOSASE"/>
    <property type="match status" value="1"/>
</dbReference>